<sequence length="94" mass="10084">MVVTRVKSYQSTAFALVHHSFTSFKSSHMTPIDVIGTTPLVICLSMRLFQDSHIPNVSTEFDTASGESRASSAVSPTVWSTPCAICCRCIGADG</sequence>
<organism evidence="1 2">
    <name type="scientific">Cucumis melo var. makuwa</name>
    <name type="common">Oriental melon</name>
    <dbReference type="NCBI Taxonomy" id="1194695"/>
    <lineage>
        <taxon>Eukaryota</taxon>
        <taxon>Viridiplantae</taxon>
        <taxon>Streptophyta</taxon>
        <taxon>Embryophyta</taxon>
        <taxon>Tracheophyta</taxon>
        <taxon>Spermatophyta</taxon>
        <taxon>Magnoliopsida</taxon>
        <taxon>eudicotyledons</taxon>
        <taxon>Gunneridae</taxon>
        <taxon>Pentapetalae</taxon>
        <taxon>rosids</taxon>
        <taxon>fabids</taxon>
        <taxon>Cucurbitales</taxon>
        <taxon>Cucurbitaceae</taxon>
        <taxon>Benincaseae</taxon>
        <taxon>Cucumis</taxon>
    </lineage>
</organism>
<comment type="caution">
    <text evidence="1">The sequence shown here is derived from an EMBL/GenBank/DDBJ whole genome shotgun (WGS) entry which is preliminary data.</text>
</comment>
<evidence type="ECO:0000313" key="2">
    <source>
        <dbReference type="Proteomes" id="UP000321393"/>
    </source>
</evidence>
<proteinExistence type="predicted"/>
<gene>
    <name evidence="1" type="ORF">E6C27_scaffold319G001420</name>
</gene>
<evidence type="ECO:0000313" key="1">
    <source>
        <dbReference type="EMBL" id="KAA0055998.1"/>
    </source>
</evidence>
<accession>A0A5A7ULP2</accession>
<protein>
    <submittedName>
        <fullName evidence="1">Flocculation protein FLO11-like</fullName>
    </submittedName>
</protein>
<reference evidence="1 2" key="1">
    <citation type="submission" date="2019-08" db="EMBL/GenBank/DDBJ databases">
        <title>Draft genome sequences of two oriental melons (Cucumis melo L. var makuwa).</title>
        <authorList>
            <person name="Kwon S.-Y."/>
        </authorList>
    </citation>
    <scope>NUCLEOTIDE SEQUENCE [LARGE SCALE GENOMIC DNA]</scope>
    <source>
        <strain evidence="2">cv. SW 3</strain>
        <tissue evidence="1">Leaf</tissue>
    </source>
</reference>
<name>A0A5A7ULP2_CUCMM</name>
<dbReference type="EMBL" id="SSTE01008362">
    <property type="protein sequence ID" value="KAA0055998.1"/>
    <property type="molecule type" value="Genomic_DNA"/>
</dbReference>
<dbReference type="AlphaFoldDB" id="A0A5A7ULP2"/>
<dbReference type="Proteomes" id="UP000321393">
    <property type="component" value="Unassembled WGS sequence"/>
</dbReference>